<accession>A0AAE1LRM8</accession>
<dbReference type="SMART" id="SM00591">
    <property type="entry name" value="RWD"/>
    <property type="match status" value="1"/>
</dbReference>
<dbReference type="GO" id="GO:0009893">
    <property type="term" value="P:positive regulation of metabolic process"/>
    <property type="evidence" value="ECO:0007669"/>
    <property type="project" value="UniProtKB-ARBA"/>
</dbReference>
<evidence type="ECO:0000256" key="4">
    <source>
        <dbReference type="ARBA" id="ARBA00022741"/>
    </source>
</evidence>
<reference evidence="14" key="1">
    <citation type="submission" date="2021-07" db="EMBL/GenBank/DDBJ databases">
        <authorList>
            <person name="Catto M.A."/>
            <person name="Jacobson A."/>
            <person name="Kennedy G."/>
            <person name="Labadie P."/>
            <person name="Hunt B.G."/>
            <person name="Srinivasan R."/>
        </authorList>
    </citation>
    <scope>NUCLEOTIDE SEQUENCE</scope>
    <source>
        <strain evidence="14">PL_HMW_Pooled</strain>
        <tissue evidence="14">Head</tissue>
    </source>
</reference>
<feature type="binding site" evidence="10">
    <location>
        <position position="285"/>
    </location>
    <ligand>
        <name>ATP</name>
        <dbReference type="ChEBI" id="CHEBI:30616"/>
    </ligand>
</feature>
<dbReference type="InterPro" id="IPR017441">
    <property type="entry name" value="Protein_kinase_ATP_BS"/>
</dbReference>
<dbReference type="PROSITE" id="PS50011">
    <property type="entry name" value="PROTEIN_KINASE_DOM"/>
    <property type="match status" value="1"/>
</dbReference>
<evidence type="ECO:0000256" key="10">
    <source>
        <dbReference type="PROSITE-ProRule" id="PRU10141"/>
    </source>
</evidence>
<feature type="region of interest" description="Disordered" evidence="11">
    <location>
        <begin position="154"/>
        <end position="208"/>
    </location>
</feature>
<proteinExistence type="inferred from homology"/>
<dbReference type="EC" id="2.7.11.1" evidence="1"/>
<dbReference type="GO" id="GO:0004694">
    <property type="term" value="F:eukaryotic translation initiation factor 2alpha kinase activity"/>
    <property type="evidence" value="ECO:0007669"/>
    <property type="project" value="TreeGrafter"/>
</dbReference>
<dbReference type="CDD" id="cd14046">
    <property type="entry name" value="STKc_EIF2AK4_GCN2_rpt2"/>
    <property type="match status" value="1"/>
</dbReference>
<evidence type="ECO:0000313" key="14">
    <source>
        <dbReference type="EMBL" id="KAK3930051.1"/>
    </source>
</evidence>
<comment type="caution">
    <text evidence="14">The sequence shown here is derived from an EMBL/GenBank/DDBJ whole genome shotgun (WGS) entry which is preliminary data.</text>
</comment>
<dbReference type="InterPro" id="IPR000719">
    <property type="entry name" value="Prot_kinase_dom"/>
</dbReference>
<dbReference type="CDD" id="cd23823">
    <property type="entry name" value="RWD_GCN2"/>
    <property type="match status" value="1"/>
</dbReference>
<comment type="similarity">
    <text evidence="7">Belongs to the protein kinase superfamily. Ser/Thr protein kinase family. GCN2 subfamily.</text>
</comment>
<dbReference type="SUPFAM" id="SSF55681">
    <property type="entry name" value="Class II aaRS and biotin synthetases"/>
    <property type="match status" value="1"/>
</dbReference>
<feature type="compositionally biased region" description="Polar residues" evidence="11">
    <location>
        <begin position="191"/>
        <end position="203"/>
    </location>
</feature>
<dbReference type="PROSITE" id="PS00108">
    <property type="entry name" value="PROTEIN_KINASE_ST"/>
    <property type="match status" value="1"/>
</dbReference>
<dbReference type="InterPro" id="IPR041715">
    <property type="entry name" value="HisRS-like_core"/>
</dbReference>
<keyword evidence="4 10" id="KW-0547">Nucleotide-binding</keyword>
<evidence type="ECO:0000256" key="2">
    <source>
        <dbReference type="ARBA" id="ARBA00022527"/>
    </source>
</evidence>
<dbReference type="InterPro" id="IPR008271">
    <property type="entry name" value="Ser/Thr_kinase_AS"/>
</dbReference>
<protein>
    <recommendedName>
        <fullName evidence="1">non-specific serine/threonine protein kinase</fullName>
        <ecNumber evidence="1">2.7.11.1</ecNumber>
    </recommendedName>
</protein>
<name>A0AAE1LRM8_9NEOP</name>
<dbReference type="InterPro" id="IPR016135">
    <property type="entry name" value="UBQ-conjugating_enzyme/RWD"/>
</dbReference>
<dbReference type="GO" id="GO:1990625">
    <property type="term" value="P:negative regulation of cytoplasmic translational initiation in response to stress"/>
    <property type="evidence" value="ECO:0007669"/>
    <property type="project" value="TreeGrafter"/>
</dbReference>
<evidence type="ECO:0000256" key="1">
    <source>
        <dbReference type="ARBA" id="ARBA00012513"/>
    </source>
</evidence>
<dbReference type="Pfam" id="PF05773">
    <property type="entry name" value="RWD"/>
    <property type="match status" value="1"/>
</dbReference>
<dbReference type="InterPro" id="IPR011009">
    <property type="entry name" value="Kinase-like_dom_sf"/>
</dbReference>
<evidence type="ECO:0000256" key="5">
    <source>
        <dbReference type="ARBA" id="ARBA00022777"/>
    </source>
</evidence>
<feature type="compositionally biased region" description="Basic and acidic residues" evidence="11">
    <location>
        <begin position="160"/>
        <end position="190"/>
    </location>
</feature>
<feature type="domain" description="Protein kinase" evidence="12">
    <location>
        <begin position="256"/>
        <end position="658"/>
    </location>
</feature>
<dbReference type="PROSITE" id="PS00107">
    <property type="entry name" value="PROTEIN_KINASE_ATP"/>
    <property type="match status" value="1"/>
</dbReference>
<dbReference type="SMART" id="SM00220">
    <property type="entry name" value="S_TKc"/>
    <property type="match status" value="1"/>
</dbReference>
<dbReference type="FunFam" id="3.10.110.10:FF:000050">
    <property type="entry name" value="eIF-2-alpha kinase GCN2"/>
    <property type="match status" value="1"/>
</dbReference>
<evidence type="ECO:0000256" key="11">
    <source>
        <dbReference type="SAM" id="MobiDB-lite"/>
    </source>
</evidence>
<dbReference type="SUPFAM" id="SSF54495">
    <property type="entry name" value="UBC-like"/>
    <property type="match status" value="1"/>
</dbReference>
<evidence type="ECO:0000256" key="8">
    <source>
        <dbReference type="ARBA" id="ARBA00047899"/>
    </source>
</evidence>
<keyword evidence="15" id="KW-1185">Reference proteome</keyword>
<keyword evidence="6 10" id="KW-0067">ATP-binding</keyword>
<feature type="compositionally biased region" description="Low complexity" evidence="11">
    <location>
        <begin position="429"/>
        <end position="438"/>
    </location>
</feature>
<dbReference type="Pfam" id="PF13393">
    <property type="entry name" value="tRNA-synt_His"/>
    <property type="match status" value="1"/>
</dbReference>
<dbReference type="SUPFAM" id="SSF56112">
    <property type="entry name" value="Protein kinase-like (PK-like)"/>
    <property type="match status" value="1"/>
</dbReference>
<comment type="catalytic activity">
    <reaction evidence="9">
        <text>L-seryl-[protein] + ATP = O-phospho-L-seryl-[protein] + ADP + H(+)</text>
        <dbReference type="Rhea" id="RHEA:17989"/>
        <dbReference type="Rhea" id="RHEA-COMP:9863"/>
        <dbReference type="Rhea" id="RHEA-COMP:11604"/>
        <dbReference type="ChEBI" id="CHEBI:15378"/>
        <dbReference type="ChEBI" id="CHEBI:29999"/>
        <dbReference type="ChEBI" id="CHEBI:30616"/>
        <dbReference type="ChEBI" id="CHEBI:83421"/>
        <dbReference type="ChEBI" id="CHEBI:456216"/>
        <dbReference type="EC" id="2.7.11.1"/>
    </reaction>
</comment>
<keyword evidence="5 14" id="KW-0418">Kinase</keyword>
<keyword evidence="3" id="KW-0808">Transferase</keyword>
<organism evidence="14 15">
    <name type="scientific">Frankliniella fusca</name>
    <dbReference type="NCBI Taxonomy" id="407009"/>
    <lineage>
        <taxon>Eukaryota</taxon>
        <taxon>Metazoa</taxon>
        <taxon>Ecdysozoa</taxon>
        <taxon>Arthropoda</taxon>
        <taxon>Hexapoda</taxon>
        <taxon>Insecta</taxon>
        <taxon>Pterygota</taxon>
        <taxon>Neoptera</taxon>
        <taxon>Paraneoptera</taxon>
        <taxon>Thysanoptera</taxon>
        <taxon>Terebrantia</taxon>
        <taxon>Thripoidea</taxon>
        <taxon>Thripidae</taxon>
        <taxon>Frankliniella</taxon>
    </lineage>
</organism>
<dbReference type="InterPro" id="IPR045864">
    <property type="entry name" value="aa-tRNA-synth_II/BPL/LPL"/>
</dbReference>
<feature type="region of interest" description="Disordered" evidence="11">
    <location>
        <begin position="1166"/>
        <end position="1192"/>
    </location>
</feature>
<feature type="compositionally biased region" description="Basic residues" evidence="11">
    <location>
        <begin position="1177"/>
        <end position="1188"/>
    </location>
</feature>
<dbReference type="PROSITE" id="PS50908">
    <property type="entry name" value="RWD"/>
    <property type="match status" value="1"/>
</dbReference>
<keyword evidence="2" id="KW-0723">Serine/threonine-protein kinase</keyword>
<evidence type="ECO:0000313" key="15">
    <source>
        <dbReference type="Proteomes" id="UP001219518"/>
    </source>
</evidence>
<feature type="region of interest" description="Disordered" evidence="11">
    <location>
        <begin position="366"/>
        <end position="391"/>
    </location>
</feature>
<feature type="domain" description="RWD" evidence="13">
    <location>
        <begin position="16"/>
        <end position="130"/>
    </location>
</feature>
<dbReference type="InterPro" id="IPR006575">
    <property type="entry name" value="RWD_dom"/>
</dbReference>
<dbReference type="Gene3D" id="3.30.200.20">
    <property type="entry name" value="Phosphorylase Kinase, domain 1"/>
    <property type="match status" value="1"/>
</dbReference>
<feature type="region of interest" description="Disordered" evidence="11">
    <location>
        <begin position="413"/>
        <end position="438"/>
    </location>
</feature>
<dbReference type="PANTHER" id="PTHR11042">
    <property type="entry name" value="EUKARYOTIC TRANSLATION INITIATION FACTOR 2-ALPHA KINASE EIF2-ALPHA KINASE -RELATED"/>
    <property type="match status" value="1"/>
</dbReference>
<dbReference type="PANTHER" id="PTHR11042:SF136">
    <property type="entry name" value="EIF-2-ALPHA KINASE GCN2"/>
    <property type="match status" value="1"/>
</dbReference>
<evidence type="ECO:0000256" key="9">
    <source>
        <dbReference type="ARBA" id="ARBA00048679"/>
    </source>
</evidence>
<dbReference type="Gene3D" id="3.10.110.10">
    <property type="entry name" value="Ubiquitin Conjugating Enzyme"/>
    <property type="match status" value="1"/>
</dbReference>
<gene>
    <name evidence="14" type="ORF">KUF71_004622</name>
</gene>
<comment type="catalytic activity">
    <reaction evidence="8">
        <text>L-threonyl-[protein] + ATP = O-phospho-L-threonyl-[protein] + ADP + H(+)</text>
        <dbReference type="Rhea" id="RHEA:46608"/>
        <dbReference type="Rhea" id="RHEA-COMP:11060"/>
        <dbReference type="Rhea" id="RHEA-COMP:11605"/>
        <dbReference type="ChEBI" id="CHEBI:15378"/>
        <dbReference type="ChEBI" id="CHEBI:30013"/>
        <dbReference type="ChEBI" id="CHEBI:30616"/>
        <dbReference type="ChEBI" id="CHEBI:61977"/>
        <dbReference type="ChEBI" id="CHEBI:456216"/>
        <dbReference type="EC" id="2.7.11.1"/>
    </reaction>
</comment>
<dbReference type="GO" id="GO:0005524">
    <property type="term" value="F:ATP binding"/>
    <property type="evidence" value="ECO:0007669"/>
    <property type="project" value="UniProtKB-UniRule"/>
</dbReference>
<evidence type="ECO:0000256" key="3">
    <source>
        <dbReference type="ARBA" id="ARBA00022679"/>
    </source>
</evidence>
<evidence type="ECO:0000259" key="13">
    <source>
        <dbReference type="PROSITE" id="PS50908"/>
    </source>
</evidence>
<dbReference type="GO" id="GO:0005829">
    <property type="term" value="C:cytosol"/>
    <property type="evidence" value="ECO:0007669"/>
    <property type="project" value="TreeGrafter"/>
</dbReference>
<dbReference type="Gene3D" id="3.30.930.10">
    <property type="entry name" value="Bira Bifunctional Protein, Domain 2"/>
    <property type="match status" value="1"/>
</dbReference>
<dbReference type="GO" id="GO:0005634">
    <property type="term" value="C:nucleus"/>
    <property type="evidence" value="ECO:0007669"/>
    <property type="project" value="TreeGrafter"/>
</dbReference>
<dbReference type="EMBL" id="JAHWGI010001409">
    <property type="protein sequence ID" value="KAK3930051.1"/>
    <property type="molecule type" value="Genomic_DNA"/>
</dbReference>
<evidence type="ECO:0000256" key="6">
    <source>
        <dbReference type="ARBA" id="ARBA00022840"/>
    </source>
</evidence>
<sequence length="1319" mass="149681">MSSIDSCSIRQERQENEINALKAIFENELEDLRKLGGKDPWQPLDFVLCLGPQQGSSGAQEIHAQVHLQVTCCPFYPDKVPDLKVVKSKGISTHDISQLLEELQRLTAKLRGQEMVYEIAQHVQGFLHQRNKPGFKSFHDEMLYLQQQQAQEQQQLNSLREQKERQAIQNEVHRKQEALRAEGRQRRESLRLNQDPSNHFQSDFNDDHSLESKPSLFKDCYIKVAQDCVSGDEETDAEMCFISHDTKSQSRILSEFEELKFLGKGAFGDVLKVRNKLDGRVYAIKRIELNPRNRQLNRRITREVKLLSQLNHENVVRYYNSWIESATIQVASSESTSGSPSVQKPFRPVKALKELAPTVKGSLEWSVSSTAIQEPSDSESDSDSDSEIPDGEQWLGFLSMQDMSDSIVFENDSQASPDANEEGNENKSESSNSDLKSSLSPLHREIQFMYIQMEFCEKSTLRTAIDEGLCQDESRVWRLFREIVEGLAHIHQQGMIHRDLKPVNIFLDSQDHVKIGLVLNLNFRVATKDKDTFEFPLIEQLHISSDRYDSNDQSLTSHIGTALYVAPEVNNSLSKAMYNQKVDIYSLGIIFFEMCYPPLQTGMERITVLHNLRTKQIIFPVNFPMSEMIKQAHVIRWLLDHEPSKRPSSEELLASDSLPPPQLEDAELQDMVRHTLRNPQSKAYKYLVASCFKQDVGPAEDVTFDMAVQPKGLSLQRFLVLQDMAKSVVVRVFKRHGAVSLTTPLLMPQKSANLEVDSVVRLMTRWGGIVSVPHDLRVNFARYVAWNNISCLKRYAIERVYREKRVYGFHPRELYECAFDIVTPSPGSLLLDAELLAVVWEMASELPGLRELACAFRLNHTSLVKSALIYSCVREDQHSKILSVCSEARDKNNLKQQLQEILSEPEMASLFSLLEVEGPFSKVAATFRVVTKRKGEAASMAKQGLNDLENTINYAQALGIKCPILVSPNFVRNINQYSGVMCQLVCENKNKHRRGGLEVIAAGGRYDSMIASFRQALDRSGMLRPGPPQAAVGVSICMDKVVTLLHDSDERVKSVDVVLWSSGHQTALDAAVVAKGLWGVGMKCLLLDISEQETEEYCQEMAIPLMVMLRDGDSTSVRVRIWEKDRLHEKKVLCADLVEFLSRALRQCREQTEGLSSALPLQRQESKSLGCGDNHSHTHNHSHSHRHTHVETHGHQHNMVINMNFLSSERMAASSRKRYQTQIYSHTLRIVQKLDIRVPIQVLAVGGLDGVAVCSLAGLLDLESEQDFNESRKAAIERLPRNKKIIAEVLDEIYDLRFEKNAPVIILYSLPDNKFRLLV</sequence>
<reference evidence="14" key="2">
    <citation type="journal article" date="2023" name="BMC Genomics">
        <title>Pest status, molecular evolution, and epigenetic factors derived from the genome assembly of Frankliniella fusca, a thysanopteran phytovirus vector.</title>
        <authorList>
            <person name="Catto M.A."/>
            <person name="Labadie P.E."/>
            <person name="Jacobson A.L."/>
            <person name="Kennedy G.G."/>
            <person name="Srinivasan R."/>
            <person name="Hunt B.G."/>
        </authorList>
    </citation>
    <scope>NUCLEOTIDE SEQUENCE</scope>
    <source>
        <strain evidence="14">PL_HMW_Pooled</strain>
    </source>
</reference>
<dbReference type="Pfam" id="PF00069">
    <property type="entry name" value="Pkinase"/>
    <property type="match status" value="2"/>
</dbReference>
<evidence type="ECO:0000259" key="12">
    <source>
        <dbReference type="PROSITE" id="PS50011"/>
    </source>
</evidence>
<dbReference type="Proteomes" id="UP001219518">
    <property type="component" value="Unassembled WGS sequence"/>
</dbReference>
<dbReference type="InterPro" id="IPR050339">
    <property type="entry name" value="CC_SR_Kinase"/>
</dbReference>
<dbReference type="Gene3D" id="1.10.510.10">
    <property type="entry name" value="Transferase(Phosphotransferase) domain 1"/>
    <property type="match status" value="1"/>
</dbReference>
<feature type="compositionally biased region" description="Polar residues" evidence="11">
    <location>
        <begin position="366"/>
        <end position="375"/>
    </location>
</feature>
<feature type="compositionally biased region" description="Acidic residues" evidence="11">
    <location>
        <begin position="376"/>
        <end position="390"/>
    </location>
</feature>
<evidence type="ECO:0000256" key="7">
    <source>
        <dbReference type="ARBA" id="ARBA00037982"/>
    </source>
</evidence>